<dbReference type="Gene3D" id="3.30.2160.10">
    <property type="entry name" value="Hect, E3 ligase catalytic domain"/>
    <property type="match status" value="1"/>
</dbReference>
<dbReference type="AlphaFoldDB" id="A0AAX4JEP0"/>
<keyword evidence="11" id="KW-1185">Reference proteome</keyword>
<dbReference type="PANTHER" id="PTHR11254:SF444">
    <property type="entry name" value="HECT DOMAIN CONTAINING UBIQUITIN LIGASE"/>
    <property type="match status" value="1"/>
</dbReference>
<keyword evidence="8" id="KW-0732">Signal</keyword>
<evidence type="ECO:0000256" key="3">
    <source>
        <dbReference type="ARBA" id="ARBA00012485"/>
    </source>
</evidence>
<dbReference type="EMBL" id="CP142734">
    <property type="protein sequence ID" value="WUR04452.1"/>
    <property type="molecule type" value="Genomic_DNA"/>
</dbReference>
<dbReference type="Pfam" id="PF00632">
    <property type="entry name" value="HECT"/>
    <property type="match status" value="1"/>
</dbReference>
<keyword evidence="4" id="KW-0808">Transferase</keyword>
<sequence length="437" mass="51470">MNFLASYNRTVFISLSCFLCVLKQSSTNMTIDENLARKQHKEKIENEIAKFYKTLEEHYNDEEIKLKRTENYDIFCNREDGILSIVPAMWLIDTCDAEFYYHQVKFLKERGKDYGGLLREYFTKANIEYFTADNNLLYSPGGDNSRFIPTKMPKNISIREKNERRLKFQALGTILGLLIQHRATSNFFFAPLIFKILLEEEITMIDLKKVDPKYFNDLLRSQSDEDTRNSCDMRFETDEREDLIPNGQNIKVDETNIEDYVFRYLRYKYVTSIENECNWIKKKLYKVIPRKILKTLSASALEEMIVGEIKIDIEDWKANTEYRGEYNEKSEQIIWFWKFMGELNEKQKSEILYAVTGSYRPPIGGFAKLTNKNKIIRFSIRSPENFDLEAGLNSTKLPWASTCFNVLILPKYPTEEILKKMMTIIVEHGGSFDYVVD</sequence>
<evidence type="ECO:0000313" key="10">
    <source>
        <dbReference type="EMBL" id="WUR04452.1"/>
    </source>
</evidence>
<gene>
    <name evidence="10" type="ORF">VNE69_09007</name>
</gene>
<evidence type="ECO:0000256" key="5">
    <source>
        <dbReference type="ARBA" id="ARBA00022786"/>
    </source>
</evidence>
<dbReference type="GO" id="GO:0005737">
    <property type="term" value="C:cytoplasm"/>
    <property type="evidence" value="ECO:0007669"/>
    <property type="project" value="TreeGrafter"/>
</dbReference>
<evidence type="ECO:0000313" key="11">
    <source>
        <dbReference type="Proteomes" id="UP001334084"/>
    </source>
</evidence>
<dbReference type="InterPro" id="IPR050409">
    <property type="entry name" value="E3_ubiq-protein_ligase"/>
</dbReference>
<dbReference type="SMART" id="SM00119">
    <property type="entry name" value="HECTc"/>
    <property type="match status" value="1"/>
</dbReference>
<dbReference type="SUPFAM" id="SSF56204">
    <property type="entry name" value="Hect, E3 ligase catalytic domain"/>
    <property type="match status" value="1"/>
</dbReference>
<comment type="catalytic activity">
    <reaction evidence="1">
        <text>S-ubiquitinyl-[E2 ubiquitin-conjugating enzyme]-L-cysteine + [acceptor protein]-L-lysine = [E2 ubiquitin-conjugating enzyme]-L-cysteine + N(6)-ubiquitinyl-[acceptor protein]-L-lysine.</text>
        <dbReference type="EC" id="2.3.2.26"/>
    </reaction>
</comment>
<dbReference type="KEGG" id="vnx:VNE69_09007"/>
<evidence type="ECO:0000256" key="4">
    <source>
        <dbReference type="ARBA" id="ARBA00022679"/>
    </source>
</evidence>
<feature type="domain" description="HECT" evidence="9">
    <location>
        <begin position="103"/>
        <end position="435"/>
    </location>
</feature>
<feature type="active site" description="Glycyl thioester intermediate" evidence="6">
    <location>
        <position position="403"/>
    </location>
</feature>
<dbReference type="InterPro" id="IPR035983">
    <property type="entry name" value="Hect_E3_ubiquitin_ligase"/>
</dbReference>
<reference evidence="10" key="1">
    <citation type="journal article" date="2024" name="BMC Genomics">
        <title>Functional annotation of a divergent genome using sequence and structure-based similarity.</title>
        <authorList>
            <person name="Svedberg D."/>
            <person name="Winiger R.R."/>
            <person name="Berg A."/>
            <person name="Sharma H."/>
            <person name="Tellgren-Roth C."/>
            <person name="Debrunner-Vossbrinck B.A."/>
            <person name="Vossbrinck C.R."/>
            <person name="Barandun J."/>
        </authorList>
    </citation>
    <scope>NUCLEOTIDE SEQUENCE</scope>
    <source>
        <strain evidence="10">Illinois isolate</strain>
    </source>
</reference>
<feature type="coiled-coil region" evidence="7">
    <location>
        <begin position="41"/>
        <end position="72"/>
    </location>
</feature>
<dbReference type="EC" id="2.3.2.26" evidence="3"/>
<dbReference type="Proteomes" id="UP001334084">
    <property type="component" value="Chromosome 9"/>
</dbReference>
<name>A0AAX4JEP0_9MICR</name>
<dbReference type="RefSeq" id="XP_065330597.1">
    <property type="nucleotide sequence ID" value="XM_065474525.1"/>
</dbReference>
<protein>
    <recommendedName>
        <fullName evidence="3">HECT-type E3 ubiquitin transferase</fullName>
        <ecNumber evidence="3">2.3.2.26</ecNumber>
    </recommendedName>
</protein>
<dbReference type="PANTHER" id="PTHR11254">
    <property type="entry name" value="HECT DOMAIN UBIQUITIN-PROTEIN LIGASE"/>
    <property type="match status" value="1"/>
</dbReference>
<dbReference type="InterPro" id="IPR000569">
    <property type="entry name" value="HECT_dom"/>
</dbReference>
<evidence type="ECO:0000256" key="7">
    <source>
        <dbReference type="SAM" id="Coils"/>
    </source>
</evidence>
<dbReference type="GeneID" id="90542286"/>
<dbReference type="GO" id="GO:0016567">
    <property type="term" value="P:protein ubiquitination"/>
    <property type="evidence" value="ECO:0007669"/>
    <property type="project" value="TreeGrafter"/>
</dbReference>
<dbReference type="GO" id="GO:0061630">
    <property type="term" value="F:ubiquitin protein ligase activity"/>
    <property type="evidence" value="ECO:0007669"/>
    <property type="project" value="UniProtKB-EC"/>
</dbReference>
<keyword evidence="7" id="KW-0175">Coiled coil</keyword>
<accession>A0AAX4JEP0</accession>
<dbReference type="GO" id="GO:0006511">
    <property type="term" value="P:ubiquitin-dependent protein catabolic process"/>
    <property type="evidence" value="ECO:0007669"/>
    <property type="project" value="TreeGrafter"/>
</dbReference>
<feature type="signal peptide" evidence="8">
    <location>
        <begin position="1"/>
        <end position="27"/>
    </location>
</feature>
<evidence type="ECO:0000256" key="8">
    <source>
        <dbReference type="SAM" id="SignalP"/>
    </source>
</evidence>
<evidence type="ECO:0000259" key="9">
    <source>
        <dbReference type="PROSITE" id="PS50237"/>
    </source>
</evidence>
<dbReference type="PROSITE" id="PS50237">
    <property type="entry name" value="HECT"/>
    <property type="match status" value="1"/>
</dbReference>
<evidence type="ECO:0000256" key="1">
    <source>
        <dbReference type="ARBA" id="ARBA00000885"/>
    </source>
</evidence>
<dbReference type="Gene3D" id="3.30.2410.10">
    <property type="entry name" value="Hect, E3 ligase catalytic domain"/>
    <property type="match status" value="1"/>
</dbReference>
<organism evidence="10 11">
    <name type="scientific">Vairimorpha necatrix</name>
    <dbReference type="NCBI Taxonomy" id="6039"/>
    <lineage>
        <taxon>Eukaryota</taxon>
        <taxon>Fungi</taxon>
        <taxon>Fungi incertae sedis</taxon>
        <taxon>Microsporidia</taxon>
        <taxon>Nosematidae</taxon>
        <taxon>Vairimorpha</taxon>
    </lineage>
</organism>
<keyword evidence="5 6" id="KW-0833">Ubl conjugation pathway</keyword>
<evidence type="ECO:0000256" key="2">
    <source>
        <dbReference type="ARBA" id="ARBA00004906"/>
    </source>
</evidence>
<evidence type="ECO:0000256" key="6">
    <source>
        <dbReference type="PROSITE-ProRule" id="PRU00104"/>
    </source>
</evidence>
<comment type="pathway">
    <text evidence="2">Protein modification; protein ubiquitination.</text>
</comment>
<feature type="chain" id="PRO_5043746827" description="HECT-type E3 ubiquitin transferase" evidence="8">
    <location>
        <begin position="28"/>
        <end position="437"/>
    </location>
</feature>
<dbReference type="Gene3D" id="3.90.1750.10">
    <property type="entry name" value="Hect, E3 ligase catalytic domains"/>
    <property type="match status" value="1"/>
</dbReference>
<proteinExistence type="predicted"/>